<keyword evidence="2" id="KW-1185">Reference proteome</keyword>
<protein>
    <submittedName>
        <fullName evidence="1">Uncharacterized protein</fullName>
    </submittedName>
</protein>
<dbReference type="OrthoDB" id="1356646at2"/>
<comment type="caution">
    <text evidence="1">The sequence shown here is derived from an EMBL/GenBank/DDBJ whole genome shotgun (WGS) entry which is preliminary data.</text>
</comment>
<dbReference type="AlphaFoldDB" id="A0A4Q9H8M8"/>
<gene>
    <name evidence="1" type="ORF">EYS08_20050</name>
</gene>
<accession>A0A4Q9H8M8</accession>
<evidence type="ECO:0000313" key="1">
    <source>
        <dbReference type="EMBL" id="TBO40243.1"/>
    </source>
</evidence>
<evidence type="ECO:0000313" key="2">
    <source>
        <dbReference type="Proteomes" id="UP000291819"/>
    </source>
</evidence>
<proteinExistence type="predicted"/>
<organism evidence="1 2">
    <name type="scientific">Pedobacter kyonggii</name>
    <dbReference type="NCBI Taxonomy" id="1926871"/>
    <lineage>
        <taxon>Bacteria</taxon>
        <taxon>Pseudomonadati</taxon>
        <taxon>Bacteroidota</taxon>
        <taxon>Sphingobacteriia</taxon>
        <taxon>Sphingobacteriales</taxon>
        <taxon>Sphingobacteriaceae</taxon>
        <taxon>Pedobacter</taxon>
    </lineage>
</organism>
<dbReference type="EMBL" id="SIXF01000026">
    <property type="protein sequence ID" value="TBO40243.1"/>
    <property type="molecule type" value="Genomic_DNA"/>
</dbReference>
<name>A0A4Q9H8M8_9SPHI</name>
<sequence>MLFKKLFSKREYARIDYTTLHNYRNKEKYFVRLKPWDWLSEKEIYVASVLNDKPTMITMHFWSQEIYLNANGEITVTELFSIAEKQYLDCRMDVPKDLDLVLIDSLERLENELKIIEFMDEKTELPFELQTPMSKQIKD</sequence>
<dbReference type="RefSeq" id="WP_131031780.1">
    <property type="nucleotide sequence ID" value="NZ_SIXF01000026.1"/>
</dbReference>
<dbReference type="Proteomes" id="UP000291819">
    <property type="component" value="Unassembled WGS sequence"/>
</dbReference>
<reference evidence="1 2" key="1">
    <citation type="submission" date="2019-02" db="EMBL/GenBank/DDBJ databases">
        <title>Pedobacter kyonggii whole genome sequence analysis.</title>
        <authorList>
            <person name="Dahal R.H."/>
        </authorList>
    </citation>
    <scope>NUCLEOTIDE SEQUENCE [LARGE SCALE GENOMIC DNA]</scope>
    <source>
        <strain evidence="1 2">K-4-11-1</strain>
    </source>
</reference>